<dbReference type="GO" id="GO:0016787">
    <property type="term" value="F:hydrolase activity"/>
    <property type="evidence" value="ECO:0007669"/>
    <property type="project" value="UniProtKB-KW"/>
</dbReference>
<evidence type="ECO:0000256" key="1">
    <source>
        <dbReference type="SAM" id="MobiDB-lite"/>
    </source>
</evidence>
<proteinExistence type="predicted"/>
<sequence>MRSESVLVPGGRDVRGTLDTPEDTVPDACVVACPPHPQYGGRRSDTRLTALSETLTGEDVACLRVDYGAWDEGRGETTDARQACAWARERYERVGLFGYSFGGAVALLAAAADADDGRPLEAVVALAPGTGITGGVDRTVPDALETIAAPLRVVYGSRDTTADWEPIVERARALDLDVVELGADHHLVGQAHKAADAAAESLLARL</sequence>
<dbReference type="SUPFAM" id="SSF53474">
    <property type="entry name" value="alpha/beta-Hydrolases"/>
    <property type="match status" value="1"/>
</dbReference>
<comment type="caution">
    <text evidence="2">The sequence shown here is derived from an EMBL/GenBank/DDBJ whole genome shotgun (WGS) entry which is preliminary data.</text>
</comment>
<accession>A0A554NCS4</accession>
<dbReference type="RefSeq" id="WP_144261007.1">
    <property type="nucleotide sequence ID" value="NZ_QMDX01000002.1"/>
</dbReference>
<dbReference type="Gene3D" id="3.40.50.1820">
    <property type="entry name" value="alpha/beta hydrolase"/>
    <property type="match status" value="1"/>
</dbReference>
<name>A0A554NCS4_9EURY</name>
<keyword evidence="3" id="KW-1185">Reference proteome</keyword>
<evidence type="ECO:0000313" key="2">
    <source>
        <dbReference type="EMBL" id="TSD15168.1"/>
    </source>
</evidence>
<gene>
    <name evidence="2" type="ORF">DP107_04755</name>
</gene>
<dbReference type="EMBL" id="QMDX01000002">
    <property type="protein sequence ID" value="TSD15168.1"/>
    <property type="molecule type" value="Genomic_DNA"/>
</dbReference>
<feature type="region of interest" description="Disordered" evidence="1">
    <location>
        <begin position="1"/>
        <end position="21"/>
    </location>
</feature>
<evidence type="ECO:0000313" key="3">
    <source>
        <dbReference type="Proteomes" id="UP000319894"/>
    </source>
</evidence>
<dbReference type="Proteomes" id="UP000319894">
    <property type="component" value="Unassembled WGS sequence"/>
</dbReference>
<dbReference type="OrthoDB" id="50239at2157"/>
<protein>
    <submittedName>
        <fullName evidence="2">Alpha/beta hydrolase</fullName>
    </submittedName>
</protein>
<reference evidence="2 3" key="1">
    <citation type="submission" date="2018-06" db="EMBL/GenBank/DDBJ databases">
        <title>Natronomonas sp. F16-60 a new haloarchaeon isolated from a solar saltern of Isla Cristina, Huelva, Spain.</title>
        <authorList>
            <person name="Duran-Viseras A."/>
            <person name="Sanchez-Porro C."/>
            <person name="Ventosa A."/>
        </authorList>
    </citation>
    <scope>NUCLEOTIDE SEQUENCE [LARGE SCALE GENOMIC DNA]</scope>
    <source>
        <strain evidence="2 3">F16-60</strain>
    </source>
</reference>
<dbReference type="AlphaFoldDB" id="A0A554NCS4"/>
<dbReference type="InterPro" id="IPR029058">
    <property type="entry name" value="AB_hydrolase_fold"/>
</dbReference>
<keyword evidence="2" id="KW-0378">Hydrolase</keyword>
<dbReference type="InParanoid" id="A0A554NCS4"/>
<organism evidence="2 3">
    <name type="scientific">Haloglomus irregulare</name>
    <dbReference type="NCBI Taxonomy" id="2234134"/>
    <lineage>
        <taxon>Archaea</taxon>
        <taxon>Methanobacteriati</taxon>
        <taxon>Methanobacteriota</taxon>
        <taxon>Stenosarchaea group</taxon>
        <taxon>Halobacteria</taxon>
        <taxon>Halobacteriales</taxon>
        <taxon>Natronomonadaceae</taxon>
        <taxon>Haloglomus</taxon>
    </lineage>
</organism>